<evidence type="ECO:0000256" key="5">
    <source>
        <dbReference type="ARBA" id="ARBA00022989"/>
    </source>
</evidence>
<keyword evidence="6 7" id="KW-0472">Membrane</keyword>
<accession>A0AA35V0X8</accession>
<dbReference type="PANTHER" id="PTHR33884:SF7">
    <property type="entry name" value="BSL8023 PROTEIN"/>
    <property type="match status" value="1"/>
</dbReference>
<comment type="caution">
    <text evidence="8">The sequence shown here is derived from an EMBL/GenBank/DDBJ whole genome shotgun (WGS) entry which is preliminary data.</text>
</comment>
<keyword evidence="3" id="KW-1003">Cell membrane</keyword>
<keyword evidence="4 7" id="KW-0812">Transmembrane</keyword>
<dbReference type="EMBL" id="CATKSH010000007">
    <property type="protein sequence ID" value="CAI9120670.1"/>
    <property type="molecule type" value="Genomic_DNA"/>
</dbReference>
<proteinExistence type="inferred from homology"/>
<evidence type="ECO:0000313" key="9">
    <source>
        <dbReference type="Proteomes" id="UP001176960"/>
    </source>
</evidence>
<evidence type="ECO:0000256" key="6">
    <source>
        <dbReference type="ARBA" id="ARBA00023136"/>
    </source>
</evidence>
<keyword evidence="5 7" id="KW-1133">Transmembrane helix</keyword>
<dbReference type="Pfam" id="PF04226">
    <property type="entry name" value="Transgly_assoc"/>
    <property type="match status" value="1"/>
</dbReference>
<reference evidence="8" key="1">
    <citation type="submission" date="2023-03" db="EMBL/GenBank/DDBJ databases">
        <authorList>
            <person name="Cleenwerck I."/>
        </authorList>
    </citation>
    <scope>NUCLEOTIDE SEQUENCE</scope>
    <source>
        <strain evidence="8">LMG 32879</strain>
    </source>
</reference>
<evidence type="ECO:0000256" key="7">
    <source>
        <dbReference type="SAM" id="Phobius"/>
    </source>
</evidence>
<sequence>MHLLWTLLVGFFVGLIARAIMPGRDAAGFIVTIILGIAGSFVASWAGAKLHFYAPGQPAGFLASIVGAVVLLAIYRTVIGNRAD</sequence>
<evidence type="ECO:0000256" key="4">
    <source>
        <dbReference type="ARBA" id="ARBA00022692"/>
    </source>
</evidence>
<dbReference type="RefSeq" id="WP_289841346.1">
    <property type="nucleotide sequence ID" value="NZ_CATKSH010000007.1"/>
</dbReference>
<comment type="similarity">
    <text evidence="2">Belongs to the UPF0410 family.</text>
</comment>
<feature type="transmembrane region" description="Helical" evidence="7">
    <location>
        <begin position="29"/>
        <end position="48"/>
    </location>
</feature>
<evidence type="ECO:0000313" key="8">
    <source>
        <dbReference type="EMBL" id="CAI9120670.1"/>
    </source>
</evidence>
<evidence type="ECO:0000256" key="3">
    <source>
        <dbReference type="ARBA" id="ARBA00022475"/>
    </source>
</evidence>
<keyword evidence="9" id="KW-1185">Reference proteome</keyword>
<protein>
    <submittedName>
        <fullName evidence="8">GlsB/YeaQ/YmgE family stress response membrane protein</fullName>
    </submittedName>
</protein>
<gene>
    <name evidence="8" type="ORF">LMG32879_001508</name>
</gene>
<comment type="subcellular location">
    <subcellularLocation>
        <location evidence="1">Cell membrane</location>
        <topology evidence="1">Multi-pass membrane protein</topology>
    </subcellularLocation>
</comment>
<dbReference type="AlphaFoldDB" id="A0AA35V0X8"/>
<dbReference type="PANTHER" id="PTHR33884">
    <property type="entry name" value="UPF0410 PROTEIN YMGE"/>
    <property type="match status" value="1"/>
</dbReference>
<dbReference type="InterPro" id="IPR007341">
    <property type="entry name" value="Transgly_assoc"/>
</dbReference>
<dbReference type="GO" id="GO:0005886">
    <property type="term" value="C:plasma membrane"/>
    <property type="evidence" value="ECO:0007669"/>
    <property type="project" value="UniProtKB-SubCell"/>
</dbReference>
<name>A0AA35V0X8_9PROT</name>
<evidence type="ECO:0000256" key="1">
    <source>
        <dbReference type="ARBA" id="ARBA00004651"/>
    </source>
</evidence>
<organism evidence="8 9">
    <name type="scientific">Brytella acorum</name>
    <dbReference type="NCBI Taxonomy" id="2959299"/>
    <lineage>
        <taxon>Bacteria</taxon>
        <taxon>Pseudomonadati</taxon>
        <taxon>Pseudomonadota</taxon>
        <taxon>Alphaproteobacteria</taxon>
        <taxon>Acetobacterales</taxon>
        <taxon>Acetobacteraceae</taxon>
        <taxon>Brytella</taxon>
    </lineage>
</organism>
<dbReference type="Proteomes" id="UP001176960">
    <property type="component" value="Unassembled WGS sequence"/>
</dbReference>
<evidence type="ECO:0000256" key="2">
    <source>
        <dbReference type="ARBA" id="ARBA00011006"/>
    </source>
</evidence>
<feature type="transmembrane region" description="Helical" evidence="7">
    <location>
        <begin position="60"/>
        <end position="79"/>
    </location>
</feature>